<evidence type="ECO:0000313" key="2">
    <source>
        <dbReference type="Proteomes" id="UP001500426"/>
    </source>
</evidence>
<dbReference type="Proteomes" id="UP001500426">
    <property type="component" value="Unassembled WGS sequence"/>
</dbReference>
<name>A0ABP7UWX1_9FLAO</name>
<comment type="caution">
    <text evidence="1">The sequence shown here is derived from an EMBL/GenBank/DDBJ whole genome shotgun (WGS) entry which is preliminary data.</text>
</comment>
<keyword evidence="2" id="KW-1185">Reference proteome</keyword>
<accession>A0ABP7UWX1</accession>
<proteinExistence type="predicted"/>
<dbReference type="EMBL" id="BAABCS010000018">
    <property type="protein sequence ID" value="GAA4053317.1"/>
    <property type="molecule type" value="Genomic_DNA"/>
</dbReference>
<reference evidence="2" key="1">
    <citation type="journal article" date="2019" name="Int. J. Syst. Evol. Microbiol.">
        <title>The Global Catalogue of Microorganisms (GCM) 10K type strain sequencing project: providing services to taxonomists for standard genome sequencing and annotation.</title>
        <authorList>
            <consortium name="The Broad Institute Genomics Platform"/>
            <consortium name="The Broad Institute Genome Sequencing Center for Infectious Disease"/>
            <person name="Wu L."/>
            <person name="Ma J."/>
        </authorList>
    </citation>
    <scope>NUCLEOTIDE SEQUENCE [LARGE SCALE GENOMIC DNA]</scope>
    <source>
        <strain evidence="2">JCM 17068</strain>
    </source>
</reference>
<sequence>MKSNKIYHIRLEKEIVKTNYAENDFSHPIYTELATIIELEEAKYIWISDDDELFIRLDENKYKSIKSTFEKYYELLAEDITDKLLRGEIEKLNPKIKFSNEAFFTSFRKEYTSIDDLLDKINAKGIDALDTIDKSILFNKKENK</sequence>
<protein>
    <recommendedName>
        <fullName evidence="3">His-Xaa-Ser system protein HxsD</fullName>
    </recommendedName>
</protein>
<gene>
    <name evidence="1" type="ORF">GCM10022388_19620</name>
</gene>
<dbReference type="RefSeq" id="WP_345094069.1">
    <property type="nucleotide sequence ID" value="NZ_BAABCS010000018.1"/>
</dbReference>
<evidence type="ECO:0008006" key="3">
    <source>
        <dbReference type="Google" id="ProtNLM"/>
    </source>
</evidence>
<evidence type="ECO:0000313" key="1">
    <source>
        <dbReference type="EMBL" id="GAA4053317.1"/>
    </source>
</evidence>
<organism evidence="1 2">
    <name type="scientific">Flavobacterium chungnamense</name>
    <dbReference type="NCBI Taxonomy" id="706182"/>
    <lineage>
        <taxon>Bacteria</taxon>
        <taxon>Pseudomonadati</taxon>
        <taxon>Bacteroidota</taxon>
        <taxon>Flavobacteriia</taxon>
        <taxon>Flavobacteriales</taxon>
        <taxon>Flavobacteriaceae</taxon>
        <taxon>Flavobacterium</taxon>
    </lineage>
</organism>